<reference evidence="2" key="1">
    <citation type="journal article" date="2022" name="Mol. Ecol. Resour.">
        <title>The genomes of chicory, endive, great burdock and yacon provide insights into Asteraceae palaeo-polyploidization history and plant inulin production.</title>
        <authorList>
            <person name="Fan W."/>
            <person name="Wang S."/>
            <person name="Wang H."/>
            <person name="Wang A."/>
            <person name="Jiang F."/>
            <person name="Liu H."/>
            <person name="Zhao H."/>
            <person name="Xu D."/>
            <person name="Zhang Y."/>
        </authorList>
    </citation>
    <scope>NUCLEOTIDE SEQUENCE [LARGE SCALE GENOMIC DNA]</scope>
    <source>
        <strain evidence="2">cv. Punajuju</strain>
    </source>
</reference>
<dbReference type="Proteomes" id="UP001055811">
    <property type="component" value="Linkage Group LG01"/>
</dbReference>
<evidence type="ECO:0000313" key="2">
    <source>
        <dbReference type="Proteomes" id="UP001055811"/>
    </source>
</evidence>
<keyword evidence="2" id="KW-1185">Reference proteome</keyword>
<dbReference type="EMBL" id="CM042009">
    <property type="protein sequence ID" value="KAI3789032.1"/>
    <property type="molecule type" value="Genomic_DNA"/>
</dbReference>
<accession>A0ACB9H0F8</accession>
<reference evidence="1 2" key="2">
    <citation type="journal article" date="2022" name="Mol. Ecol. Resour.">
        <title>The genomes of chicory, endive, great burdock and yacon provide insights into Asteraceae paleo-polyploidization history and plant inulin production.</title>
        <authorList>
            <person name="Fan W."/>
            <person name="Wang S."/>
            <person name="Wang H."/>
            <person name="Wang A."/>
            <person name="Jiang F."/>
            <person name="Liu H."/>
            <person name="Zhao H."/>
            <person name="Xu D."/>
            <person name="Zhang Y."/>
        </authorList>
    </citation>
    <scope>NUCLEOTIDE SEQUENCE [LARGE SCALE GENOMIC DNA]</scope>
    <source>
        <strain evidence="2">cv. Punajuju</strain>
        <tissue evidence="1">Leaves</tissue>
    </source>
</reference>
<gene>
    <name evidence="1" type="ORF">L2E82_01817</name>
</gene>
<comment type="caution">
    <text evidence="1">The sequence shown here is derived from an EMBL/GenBank/DDBJ whole genome shotgun (WGS) entry which is preliminary data.</text>
</comment>
<proteinExistence type="predicted"/>
<organism evidence="1 2">
    <name type="scientific">Cichorium intybus</name>
    <name type="common">Chicory</name>
    <dbReference type="NCBI Taxonomy" id="13427"/>
    <lineage>
        <taxon>Eukaryota</taxon>
        <taxon>Viridiplantae</taxon>
        <taxon>Streptophyta</taxon>
        <taxon>Embryophyta</taxon>
        <taxon>Tracheophyta</taxon>
        <taxon>Spermatophyta</taxon>
        <taxon>Magnoliopsida</taxon>
        <taxon>eudicotyledons</taxon>
        <taxon>Gunneridae</taxon>
        <taxon>Pentapetalae</taxon>
        <taxon>asterids</taxon>
        <taxon>campanulids</taxon>
        <taxon>Asterales</taxon>
        <taxon>Asteraceae</taxon>
        <taxon>Cichorioideae</taxon>
        <taxon>Cichorieae</taxon>
        <taxon>Cichoriinae</taxon>
        <taxon>Cichorium</taxon>
    </lineage>
</organism>
<evidence type="ECO:0000313" key="1">
    <source>
        <dbReference type="EMBL" id="KAI3789032.1"/>
    </source>
</evidence>
<protein>
    <submittedName>
        <fullName evidence="1">Uncharacterized protein</fullName>
    </submittedName>
</protein>
<sequence length="91" mass="10428">MNSRRTILLNGDSGRVYLSSIEVKDQIGGCTVPIHMRVYIFETVDCEACNQFHNIIILFFHGTVRFSPVTRGERTCVERSKTESPFFEPKT</sequence>
<name>A0ACB9H0F8_CICIN</name>